<sequence length="337" mass="37680">MKPIMLYPVGVVLILCLFSLAGASKQLQIVQWWLNQLDSPQTATAGALAPIIDCVNRVDRDTRLAYYLLTQVDASVRTAERSGAANLPREEFGDNAEPQARLIQKQICTPAITLQLERQAPGSPLITATQQYLQTLRRISDVGTLLSPNQTPGAKTPQQQLFGNVMLDQLKAELSRNGGGYLSASAALRDDLTREELRLRPLQLDLLEARLGRDLHWHLLNYMIASRQSIDRIDQGVRAADLTPQALAALTASVQRAQESAAAFVDQMPDKELTEETLHLWYTLRTPADTYLAALQGMLQDWLNHATPQQLSDDYDLVTRRYDVLLSYYNRPARNAF</sequence>
<name>A0A8I1E2U9_9PSED</name>
<protein>
    <submittedName>
        <fullName evidence="1">DUF3829 domain-containing protein</fullName>
    </submittedName>
</protein>
<dbReference type="RefSeq" id="WP_034097961.1">
    <property type="nucleotide sequence ID" value="NZ_BQHF01000013.1"/>
</dbReference>
<dbReference type="EMBL" id="JAEILH010000015">
    <property type="protein sequence ID" value="MBI6624166.1"/>
    <property type="molecule type" value="Genomic_DNA"/>
</dbReference>
<dbReference type="AlphaFoldDB" id="A0A8I1E2U9"/>
<dbReference type="InterPro" id="IPR024291">
    <property type="entry name" value="DUF3829"/>
</dbReference>
<comment type="caution">
    <text evidence="1">The sequence shown here is derived from an EMBL/GenBank/DDBJ whole genome shotgun (WGS) entry which is preliminary data.</text>
</comment>
<evidence type="ECO:0000313" key="1">
    <source>
        <dbReference type="EMBL" id="MBI6624166.1"/>
    </source>
</evidence>
<gene>
    <name evidence="1" type="ORF">YA0853_10810</name>
</gene>
<evidence type="ECO:0000313" key="2">
    <source>
        <dbReference type="Proteomes" id="UP000645865"/>
    </source>
</evidence>
<dbReference type="Proteomes" id="UP000645865">
    <property type="component" value="Unassembled WGS sequence"/>
</dbReference>
<organism evidence="1 2">
    <name type="scientific">Pseudomonas rhodesiae</name>
    <dbReference type="NCBI Taxonomy" id="76760"/>
    <lineage>
        <taxon>Bacteria</taxon>
        <taxon>Pseudomonadati</taxon>
        <taxon>Pseudomonadota</taxon>
        <taxon>Gammaproteobacteria</taxon>
        <taxon>Pseudomonadales</taxon>
        <taxon>Pseudomonadaceae</taxon>
        <taxon>Pseudomonas</taxon>
    </lineage>
</organism>
<accession>A0A8I1E2U9</accession>
<dbReference type="Pfam" id="PF12889">
    <property type="entry name" value="DUF3829"/>
    <property type="match status" value="1"/>
</dbReference>
<reference evidence="1" key="1">
    <citation type="submission" date="2020-12" db="EMBL/GenBank/DDBJ databases">
        <title>Comparative genomic insights into the epidemiology and virulence of plant pathogenic Pseudomonads from Turkey.</title>
        <authorList>
            <person name="Dillon M."/>
            <person name="Ruiz-Bedoya T."/>
            <person name="Bendalovic-Torma C."/>
            <person name="Guttman K.M."/>
            <person name="Kwak H."/>
            <person name="Middleton M.A."/>
            <person name="Wang P.W."/>
            <person name="Horuz S."/>
            <person name="Aysan Y."/>
            <person name="Guttman D.S."/>
        </authorList>
    </citation>
    <scope>NUCLEOTIDE SEQUENCE</scope>
    <source>
        <strain evidence="1">S5_IA_3a</strain>
    </source>
</reference>
<proteinExistence type="predicted"/>